<dbReference type="AlphaFoldDB" id="A0A8J4E551"/>
<proteinExistence type="predicted"/>
<name>A0A8J4E551_9ACTN</name>
<comment type="caution">
    <text evidence="2">The sequence shown here is derived from an EMBL/GenBank/DDBJ whole genome shotgun (WGS) entry which is preliminary data.</text>
</comment>
<evidence type="ECO:0000256" key="1">
    <source>
        <dbReference type="SAM" id="MobiDB-lite"/>
    </source>
</evidence>
<accession>A0A8J4E551</accession>
<feature type="region of interest" description="Disordered" evidence="1">
    <location>
        <begin position="1"/>
        <end position="29"/>
    </location>
</feature>
<gene>
    <name evidence="2" type="ORF">Vau01_101810</name>
</gene>
<evidence type="ECO:0000313" key="3">
    <source>
        <dbReference type="Proteomes" id="UP000612585"/>
    </source>
</evidence>
<dbReference type="EMBL" id="BOPG01000081">
    <property type="protein sequence ID" value="GIJ62665.1"/>
    <property type="molecule type" value="Genomic_DNA"/>
</dbReference>
<dbReference type="RefSeq" id="WP_204008455.1">
    <property type="nucleotide sequence ID" value="NZ_BOPG01000081.1"/>
</dbReference>
<organism evidence="2 3">
    <name type="scientific">Virgisporangium aurantiacum</name>
    <dbReference type="NCBI Taxonomy" id="175570"/>
    <lineage>
        <taxon>Bacteria</taxon>
        <taxon>Bacillati</taxon>
        <taxon>Actinomycetota</taxon>
        <taxon>Actinomycetes</taxon>
        <taxon>Micromonosporales</taxon>
        <taxon>Micromonosporaceae</taxon>
        <taxon>Virgisporangium</taxon>
    </lineage>
</organism>
<dbReference type="Proteomes" id="UP000612585">
    <property type="component" value="Unassembled WGS sequence"/>
</dbReference>
<reference evidence="2" key="1">
    <citation type="submission" date="2021-01" db="EMBL/GenBank/DDBJ databases">
        <title>Whole genome shotgun sequence of Virgisporangium aurantiacum NBRC 16421.</title>
        <authorList>
            <person name="Komaki H."/>
            <person name="Tamura T."/>
        </authorList>
    </citation>
    <scope>NUCLEOTIDE SEQUENCE</scope>
    <source>
        <strain evidence="2">NBRC 16421</strain>
    </source>
</reference>
<evidence type="ECO:0000313" key="2">
    <source>
        <dbReference type="EMBL" id="GIJ62665.1"/>
    </source>
</evidence>
<sequence length="89" mass="9910">MSCTGRSPADPADRPVRSPTGKPSLASRRTYRRSWPTYGDVALPLRRAFHTVGPHARPALAEFDALIDRRGRIAMFVGDLDFAMRAEEI</sequence>
<protein>
    <submittedName>
        <fullName evidence="2">Uncharacterized protein</fullName>
    </submittedName>
</protein>
<keyword evidence="3" id="KW-1185">Reference proteome</keyword>